<evidence type="ECO:0000313" key="8">
    <source>
        <dbReference type="EMBL" id="KAI1899918.1"/>
    </source>
</evidence>
<keyword evidence="3" id="KW-0805">Transcription regulation</keyword>
<comment type="subcellular location">
    <subcellularLocation>
        <location evidence="1">Nucleus</location>
    </subcellularLocation>
</comment>
<dbReference type="OrthoDB" id="5857104at2759"/>
<feature type="region of interest" description="Disordered" evidence="6">
    <location>
        <begin position="310"/>
        <end position="368"/>
    </location>
</feature>
<accession>A0A8T3DZ21</accession>
<evidence type="ECO:0000256" key="2">
    <source>
        <dbReference type="ARBA" id="ARBA00007025"/>
    </source>
</evidence>
<dbReference type="InterPro" id="IPR037259">
    <property type="entry name" value="BRK_sf"/>
</dbReference>
<dbReference type="InterPro" id="IPR006576">
    <property type="entry name" value="BRK_domain"/>
</dbReference>
<keyword evidence="5" id="KW-0539">Nucleus</keyword>
<feature type="compositionally biased region" description="Low complexity" evidence="6">
    <location>
        <begin position="338"/>
        <end position="365"/>
    </location>
</feature>
<organism evidence="8 9">
    <name type="scientific">Albula goreensis</name>
    <dbReference type="NCBI Taxonomy" id="1534307"/>
    <lineage>
        <taxon>Eukaryota</taxon>
        <taxon>Metazoa</taxon>
        <taxon>Chordata</taxon>
        <taxon>Craniata</taxon>
        <taxon>Vertebrata</taxon>
        <taxon>Euteleostomi</taxon>
        <taxon>Actinopterygii</taxon>
        <taxon>Neopterygii</taxon>
        <taxon>Teleostei</taxon>
        <taxon>Albuliformes</taxon>
        <taxon>Albulidae</taxon>
        <taxon>Albula</taxon>
    </lineage>
</organism>
<dbReference type="SMART" id="SM00592">
    <property type="entry name" value="BRK"/>
    <property type="match status" value="1"/>
</dbReference>
<sequence>MEPDTTTMLAPRLEPDISMLTPRLEQTRMLEVKDEIKEEPKTPAMLVESYVEEPRFAPPLTVCDVPEGLAEVREPTIAQLLQEKALYSFSEWPKDRVIINRIDSICHAILKGKWPSTNQQYESTSSLPNTCVSNSAPQRTGYIPARVQPTQSLNFNISAPVSHLQKESLVSVPFLAELKRGQRRFEFEGETPGKPCHAGEKMPVGLPHRGRALLLNGWQEAAMDLSKAGELGMGPGQGAGPGAGPDTGPVGHMTHQAHPAPHKLPPLSSMQGSLGLDMAGILQAGLIHPVTGQIVNGNIRRDDAVMRRRRGRRRNVEGPDISFIKNRGLHVPEQQSRPESVSQAPAAVSSSSSSSSSAPQPEQPEGPVLDREAANKSLMEWLRQNPSYTMEVPAFAPSQNVGILHGFVERPKQRRHRCKDPSKLDVNSLTGEERVPVVHRATGRRLGGAMAPAIKELSRWLDANTDYCVAPDWADIVKHSGFLPEGKFTRILTEPVCRDVGPRRRGRRPRSEMTKPGAMLAESHSGMGPLFMNGLIGSMDLVSLQNLRNVPGIPLTGLMGFPHGSATVPAGEDAKNGLSMLPMMLHGMAAVQPHMFSVGGLMSQPATSGAPSSASTAAVPPATTGAPPSASSSSSASPATTAPTATAATSTSSSPATTCAPATDSKVVDAPAGTENRKDYKPPPGEGKPSPVCGHRESPAPTGGNSGSNSGNGSHLAFNPFLIPGISGSPKRKKKKVTREEGAPPEACGGGVSPSTDSAPLPKPDGAGQTEAAPEAGRKAGAEDSTEPPETAAQKGAGEEEATEDKGDAVEKLKDEEKEDAGKDLETQ</sequence>
<evidence type="ECO:0000256" key="3">
    <source>
        <dbReference type="ARBA" id="ARBA00023015"/>
    </source>
</evidence>
<keyword evidence="4" id="KW-0804">Transcription</keyword>
<feature type="domain" description="BRK" evidence="7">
    <location>
        <begin position="430"/>
        <end position="474"/>
    </location>
</feature>
<evidence type="ECO:0000259" key="7">
    <source>
        <dbReference type="SMART" id="SM00592"/>
    </source>
</evidence>
<dbReference type="Pfam" id="PF07533">
    <property type="entry name" value="BRK"/>
    <property type="match status" value="1"/>
</dbReference>
<dbReference type="SUPFAM" id="SSF160481">
    <property type="entry name" value="BRK domain-like"/>
    <property type="match status" value="1"/>
</dbReference>
<protein>
    <recommendedName>
        <fullName evidence="7">BRK domain-containing protein</fullName>
    </recommendedName>
</protein>
<comment type="caution">
    <text evidence="8">The sequence shown here is derived from an EMBL/GenBank/DDBJ whole genome shotgun (WGS) entry which is preliminary data.</text>
</comment>
<feature type="compositionally biased region" description="Basic and acidic residues" evidence="6">
    <location>
        <begin position="804"/>
        <end position="828"/>
    </location>
</feature>
<dbReference type="Proteomes" id="UP000829720">
    <property type="component" value="Unassembled WGS sequence"/>
</dbReference>
<evidence type="ECO:0000256" key="6">
    <source>
        <dbReference type="SAM" id="MobiDB-lite"/>
    </source>
</evidence>
<dbReference type="PANTHER" id="PTHR46850:SF1">
    <property type="entry name" value="CHROMODOMAIN-HELICASE-DNA-BINDING PROTEIN 9"/>
    <property type="match status" value="1"/>
</dbReference>
<evidence type="ECO:0000256" key="4">
    <source>
        <dbReference type="ARBA" id="ARBA00023163"/>
    </source>
</evidence>
<dbReference type="AlphaFoldDB" id="A0A8T3DZ21"/>
<dbReference type="Gene3D" id="3.40.5.120">
    <property type="match status" value="2"/>
</dbReference>
<feature type="region of interest" description="Disordered" evidence="6">
    <location>
        <begin position="603"/>
        <end position="828"/>
    </location>
</feature>
<name>A0A8T3DZ21_9TELE</name>
<feature type="compositionally biased region" description="Low complexity" evidence="6">
    <location>
        <begin position="605"/>
        <end position="663"/>
    </location>
</feature>
<proteinExistence type="inferred from homology"/>
<gene>
    <name evidence="8" type="ORF">AGOR_G00066710</name>
</gene>
<dbReference type="EMBL" id="JAERUA010000005">
    <property type="protein sequence ID" value="KAI1899918.1"/>
    <property type="molecule type" value="Genomic_DNA"/>
</dbReference>
<reference evidence="8" key="1">
    <citation type="submission" date="2021-01" db="EMBL/GenBank/DDBJ databases">
        <authorList>
            <person name="Zahm M."/>
            <person name="Roques C."/>
            <person name="Cabau C."/>
            <person name="Klopp C."/>
            <person name="Donnadieu C."/>
            <person name="Jouanno E."/>
            <person name="Lampietro C."/>
            <person name="Louis A."/>
            <person name="Herpin A."/>
            <person name="Echchiki A."/>
            <person name="Berthelot C."/>
            <person name="Parey E."/>
            <person name="Roest-Crollius H."/>
            <person name="Braasch I."/>
            <person name="Postlethwait J."/>
            <person name="Bobe J."/>
            <person name="Montfort J."/>
            <person name="Bouchez O."/>
            <person name="Begum T."/>
            <person name="Mejri S."/>
            <person name="Adams A."/>
            <person name="Chen W.-J."/>
            <person name="Guiguen Y."/>
        </authorList>
    </citation>
    <scope>NUCLEOTIDE SEQUENCE</scope>
    <source>
        <tissue evidence="8">Blood</tissue>
    </source>
</reference>
<evidence type="ECO:0000256" key="5">
    <source>
        <dbReference type="ARBA" id="ARBA00023242"/>
    </source>
</evidence>
<keyword evidence="9" id="KW-1185">Reference proteome</keyword>
<dbReference type="InterPro" id="IPR051493">
    <property type="entry name" value="CHD"/>
</dbReference>
<dbReference type="PANTHER" id="PTHR46850">
    <property type="entry name" value="CHROMODOMAIN-HELICASE-DNA-BINDING PROTEIN 9"/>
    <property type="match status" value="1"/>
</dbReference>
<evidence type="ECO:0000313" key="9">
    <source>
        <dbReference type="Proteomes" id="UP000829720"/>
    </source>
</evidence>
<comment type="similarity">
    <text evidence="2">Belongs to the SNF2/RAD54 helicase family.</text>
</comment>
<evidence type="ECO:0000256" key="1">
    <source>
        <dbReference type="ARBA" id="ARBA00004123"/>
    </source>
</evidence>
<dbReference type="GO" id="GO:0005634">
    <property type="term" value="C:nucleus"/>
    <property type="evidence" value="ECO:0007669"/>
    <property type="project" value="UniProtKB-SubCell"/>
</dbReference>